<dbReference type="Proteomes" id="UP001522868">
    <property type="component" value="Unassembled WGS sequence"/>
</dbReference>
<dbReference type="RefSeq" id="WP_248636522.1">
    <property type="nucleotide sequence ID" value="NZ_JALPTH010000030.1"/>
</dbReference>
<comment type="caution">
    <text evidence="1">The sequence shown here is derived from an EMBL/GenBank/DDBJ whole genome shotgun (WGS) entry which is preliminary data.</text>
</comment>
<evidence type="ECO:0000313" key="1">
    <source>
        <dbReference type="EMBL" id="MCK8680693.1"/>
    </source>
</evidence>
<sequence length="367" mass="38990">MRYPRRLFDRTERGGRARSVLRAGLVALAAAGLLGTIAVPPAAAARNESAWVNGGGGARTNSAPSVLNTGGIEYTAILGLDNRIYVSYNGNGFRQIPSRHETHHAPAIVTMAGRIVVFHTGTDGATYYTLLQNLENNSWSGWTRVPGNAVSAAPPSVVVLDRNVAAITLSVSNGRIAVQRMEIQPGGTTYRTNYQEVPNFEIPTDLRFGESVFSWTWSNRLGNRENYVNLAVVGMDHHVWQGAYNVDNPSQTVAPSQVPGGGVCESGIAGARGGPPDRVAGPGEPGYHSMAHQAFACIGTDGNTWVNQTSDGGATYDGWNRTTDGAGPSNSQPSLAGAGTTLNLSIRWNGNADRRFPDNAVVEKSLF</sequence>
<reference evidence="1 2" key="1">
    <citation type="submission" date="2022-04" db="EMBL/GenBank/DDBJ databases">
        <title>Streptomyces sp. nov. LCR6-01 isolated from Lichen of Dirinaria sp.</title>
        <authorList>
            <person name="Kanchanasin P."/>
            <person name="Tanasupawat S."/>
            <person name="Phongsopitanun W."/>
        </authorList>
    </citation>
    <scope>NUCLEOTIDE SEQUENCE [LARGE SCALE GENOMIC DNA]</scope>
    <source>
        <strain evidence="1 2">LCR6-01</strain>
    </source>
</reference>
<organism evidence="1 2">
    <name type="scientific">Streptomyces lichenis</name>
    <dbReference type="NCBI Taxonomy" id="2306967"/>
    <lineage>
        <taxon>Bacteria</taxon>
        <taxon>Bacillati</taxon>
        <taxon>Actinomycetota</taxon>
        <taxon>Actinomycetes</taxon>
        <taxon>Kitasatosporales</taxon>
        <taxon>Streptomycetaceae</taxon>
        <taxon>Streptomyces</taxon>
    </lineage>
</organism>
<name>A0ABT0IH93_9ACTN</name>
<evidence type="ECO:0000313" key="2">
    <source>
        <dbReference type="Proteomes" id="UP001522868"/>
    </source>
</evidence>
<proteinExistence type="predicted"/>
<protein>
    <submittedName>
        <fullName evidence="1">Uncharacterized protein</fullName>
    </submittedName>
</protein>
<keyword evidence="2" id="KW-1185">Reference proteome</keyword>
<gene>
    <name evidence="1" type="ORF">M1O15_25525</name>
</gene>
<dbReference type="Gene3D" id="2.70.50.70">
    <property type="match status" value="1"/>
</dbReference>
<accession>A0ABT0IH93</accession>
<dbReference type="EMBL" id="JALPTH010000030">
    <property type="protein sequence ID" value="MCK8680693.1"/>
    <property type="molecule type" value="Genomic_DNA"/>
</dbReference>